<keyword evidence="3" id="KW-1185">Reference proteome</keyword>
<dbReference type="CDD" id="cd05380">
    <property type="entry name" value="CAP_euk"/>
    <property type="match status" value="1"/>
</dbReference>
<gene>
    <name evidence="2" type="ORF">OESDEN_04880</name>
</gene>
<dbReference type="SUPFAM" id="SSF55797">
    <property type="entry name" value="PR-1-like"/>
    <property type="match status" value="1"/>
</dbReference>
<name>A0A0B1THB3_OESDE</name>
<dbReference type="PRINTS" id="PR00837">
    <property type="entry name" value="V5TPXLIKE"/>
</dbReference>
<organism evidence="2 3">
    <name type="scientific">Oesophagostomum dentatum</name>
    <name type="common">Nodular worm</name>
    <dbReference type="NCBI Taxonomy" id="61180"/>
    <lineage>
        <taxon>Eukaryota</taxon>
        <taxon>Metazoa</taxon>
        <taxon>Ecdysozoa</taxon>
        <taxon>Nematoda</taxon>
        <taxon>Chromadorea</taxon>
        <taxon>Rhabditida</taxon>
        <taxon>Rhabditina</taxon>
        <taxon>Rhabditomorpha</taxon>
        <taxon>Strongyloidea</taxon>
        <taxon>Strongylidae</taxon>
        <taxon>Oesophagostomum</taxon>
    </lineage>
</organism>
<dbReference type="PROSITE" id="PS01009">
    <property type="entry name" value="CRISP_1"/>
    <property type="match status" value="1"/>
</dbReference>
<dbReference type="InterPro" id="IPR035940">
    <property type="entry name" value="CAP_sf"/>
</dbReference>
<dbReference type="PANTHER" id="PTHR10334">
    <property type="entry name" value="CYSTEINE-RICH SECRETORY PROTEIN-RELATED"/>
    <property type="match status" value="1"/>
</dbReference>
<dbReference type="SMART" id="SM00198">
    <property type="entry name" value="SCP"/>
    <property type="match status" value="1"/>
</dbReference>
<dbReference type="GO" id="GO:0005576">
    <property type="term" value="C:extracellular region"/>
    <property type="evidence" value="ECO:0007669"/>
    <property type="project" value="InterPro"/>
</dbReference>
<proteinExistence type="predicted"/>
<sequence length="137" mass="15884">MNDDARQKIWEVHNQLRSLVAKGEAKDKLGGYAPKAARMYRLEYDCELEKFAGIHAKKCQIKQSDRNAKKEAARDWFSELAKYGVGKENVFRKEFTEQSGTKIERYTQMVWQTTTSLGCAIQNCKKMTLFVCNYRDA</sequence>
<dbReference type="Proteomes" id="UP000053660">
    <property type="component" value="Unassembled WGS sequence"/>
</dbReference>
<protein>
    <submittedName>
        <fullName evidence="2">SCP-like protein</fullName>
    </submittedName>
</protein>
<dbReference type="AlphaFoldDB" id="A0A0B1THB3"/>
<dbReference type="OrthoDB" id="5874910at2759"/>
<dbReference type="InterPro" id="IPR001283">
    <property type="entry name" value="CRISP-related"/>
</dbReference>
<dbReference type="Gene3D" id="3.40.33.10">
    <property type="entry name" value="CAP"/>
    <property type="match status" value="1"/>
</dbReference>
<accession>A0A0B1THB3</accession>
<feature type="domain" description="SCP" evidence="1">
    <location>
        <begin position="4"/>
        <end position="136"/>
    </location>
</feature>
<dbReference type="Pfam" id="PF00188">
    <property type="entry name" value="CAP"/>
    <property type="match status" value="1"/>
</dbReference>
<reference evidence="2 3" key="1">
    <citation type="submission" date="2014-03" db="EMBL/GenBank/DDBJ databases">
        <title>Draft genome of the hookworm Oesophagostomum dentatum.</title>
        <authorList>
            <person name="Mitreva M."/>
        </authorList>
    </citation>
    <scope>NUCLEOTIDE SEQUENCE [LARGE SCALE GENOMIC DNA]</scope>
    <source>
        <strain evidence="2 3">OD-Hann</strain>
    </source>
</reference>
<dbReference type="EMBL" id="KN550048">
    <property type="protein sequence ID" value="KHJ95182.1"/>
    <property type="molecule type" value="Genomic_DNA"/>
</dbReference>
<dbReference type="InterPro" id="IPR018244">
    <property type="entry name" value="Allrgn_V5/Tpx1_CS"/>
</dbReference>
<evidence type="ECO:0000259" key="1">
    <source>
        <dbReference type="SMART" id="SM00198"/>
    </source>
</evidence>
<evidence type="ECO:0000313" key="2">
    <source>
        <dbReference type="EMBL" id="KHJ95182.1"/>
    </source>
</evidence>
<dbReference type="InterPro" id="IPR014044">
    <property type="entry name" value="CAP_dom"/>
</dbReference>
<evidence type="ECO:0000313" key="3">
    <source>
        <dbReference type="Proteomes" id="UP000053660"/>
    </source>
</evidence>